<feature type="region of interest" description="Disordered" evidence="1">
    <location>
        <begin position="1"/>
        <end position="29"/>
    </location>
</feature>
<dbReference type="Gramene" id="OMO56653">
    <property type="protein sequence ID" value="OMO56653"/>
    <property type="gene ID" value="CCACVL1_26391"/>
</dbReference>
<reference evidence="2 3" key="1">
    <citation type="submission" date="2013-09" db="EMBL/GenBank/DDBJ databases">
        <title>Corchorus capsularis genome sequencing.</title>
        <authorList>
            <person name="Alam M."/>
            <person name="Haque M.S."/>
            <person name="Islam M.S."/>
            <person name="Emdad E.M."/>
            <person name="Islam M.M."/>
            <person name="Ahmed B."/>
            <person name="Halim A."/>
            <person name="Hossen Q.M.M."/>
            <person name="Hossain M.Z."/>
            <person name="Ahmed R."/>
            <person name="Khan M.M."/>
            <person name="Islam R."/>
            <person name="Rashid M.M."/>
            <person name="Khan S.A."/>
            <person name="Rahman M.S."/>
            <person name="Alam M."/>
        </authorList>
    </citation>
    <scope>NUCLEOTIDE SEQUENCE [LARGE SCALE GENOMIC DNA]</scope>
    <source>
        <strain evidence="3">cv. CVL-1</strain>
        <tissue evidence="2">Whole seedling</tissue>
    </source>
</reference>
<organism evidence="2 3">
    <name type="scientific">Corchorus capsularis</name>
    <name type="common">Jute</name>
    <dbReference type="NCBI Taxonomy" id="210143"/>
    <lineage>
        <taxon>Eukaryota</taxon>
        <taxon>Viridiplantae</taxon>
        <taxon>Streptophyta</taxon>
        <taxon>Embryophyta</taxon>
        <taxon>Tracheophyta</taxon>
        <taxon>Spermatophyta</taxon>
        <taxon>Magnoliopsida</taxon>
        <taxon>eudicotyledons</taxon>
        <taxon>Gunneridae</taxon>
        <taxon>Pentapetalae</taxon>
        <taxon>rosids</taxon>
        <taxon>malvids</taxon>
        <taxon>Malvales</taxon>
        <taxon>Malvaceae</taxon>
        <taxon>Grewioideae</taxon>
        <taxon>Apeibeae</taxon>
        <taxon>Corchorus</taxon>
    </lineage>
</organism>
<sequence>MARGRSLHIYQVLKEQNQTPKGNKTKTEQ</sequence>
<evidence type="ECO:0000256" key="1">
    <source>
        <dbReference type="SAM" id="MobiDB-lite"/>
    </source>
</evidence>
<name>A0A1R3GEZ4_COCAP</name>
<dbReference type="EMBL" id="AWWV01014471">
    <property type="protein sequence ID" value="OMO56653.1"/>
    <property type="molecule type" value="Genomic_DNA"/>
</dbReference>
<gene>
    <name evidence="2" type="ORF">CCACVL1_26391</name>
</gene>
<evidence type="ECO:0000313" key="2">
    <source>
        <dbReference type="EMBL" id="OMO56653.1"/>
    </source>
</evidence>
<comment type="caution">
    <text evidence="2">The sequence shown here is derived from an EMBL/GenBank/DDBJ whole genome shotgun (WGS) entry which is preliminary data.</text>
</comment>
<keyword evidence="3" id="KW-1185">Reference proteome</keyword>
<dbReference type="Proteomes" id="UP000188268">
    <property type="component" value="Unassembled WGS sequence"/>
</dbReference>
<accession>A0A1R3GEZ4</accession>
<proteinExistence type="predicted"/>
<protein>
    <submittedName>
        <fullName evidence="2">Uncharacterized protein</fullName>
    </submittedName>
</protein>
<evidence type="ECO:0000313" key="3">
    <source>
        <dbReference type="Proteomes" id="UP000188268"/>
    </source>
</evidence>
<dbReference type="AlphaFoldDB" id="A0A1R3GEZ4"/>